<dbReference type="STRING" id="41431.PCC8801_1967"/>
<dbReference type="Proteomes" id="UP000008204">
    <property type="component" value="Chromosome"/>
</dbReference>
<feature type="transmembrane region" description="Helical" evidence="7">
    <location>
        <begin position="278"/>
        <end position="305"/>
    </location>
</feature>
<keyword evidence="4 7" id="KW-1133">Transmembrane helix</keyword>
<dbReference type="eggNOG" id="COG0577">
    <property type="taxonomic scope" value="Bacteria"/>
</dbReference>
<dbReference type="OrthoDB" id="9770099at2"/>
<evidence type="ECO:0000256" key="7">
    <source>
        <dbReference type="SAM" id="Phobius"/>
    </source>
</evidence>
<evidence type="ECO:0000256" key="2">
    <source>
        <dbReference type="ARBA" id="ARBA00022475"/>
    </source>
</evidence>
<evidence type="ECO:0000313" key="11">
    <source>
        <dbReference type="Proteomes" id="UP000008204"/>
    </source>
</evidence>
<evidence type="ECO:0000256" key="1">
    <source>
        <dbReference type="ARBA" id="ARBA00004651"/>
    </source>
</evidence>
<evidence type="ECO:0000259" key="9">
    <source>
        <dbReference type="Pfam" id="PF12704"/>
    </source>
</evidence>
<dbReference type="GO" id="GO:0005886">
    <property type="term" value="C:plasma membrane"/>
    <property type="evidence" value="ECO:0007669"/>
    <property type="project" value="UniProtKB-SubCell"/>
</dbReference>
<keyword evidence="5 7" id="KW-0472">Membrane</keyword>
<gene>
    <name evidence="10" type="ordered locus">PCC8801_1967</name>
</gene>
<feature type="transmembrane region" description="Helical" evidence="7">
    <location>
        <begin position="365"/>
        <end position="388"/>
    </location>
</feature>
<evidence type="ECO:0000259" key="8">
    <source>
        <dbReference type="Pfam" id="PF02687"/>
    </source>
</evidence>
<dbReference type="PANTHER" id="PTHR30572:SF4">
    <property type="entry name" value="ABC TRANSPORTER PERMEASE YTRF"/>
    <property type="match status" value="1"/>
</dbReference>
<feature type="domain" description="ABC3 transporter permease C-terminal" evidence="8">
    <location>
        <begin position="285"/>
        <end position="398"/>
    </location>
</feature>
<organism evidence="10 11">
    <name type="scientific">Rippkaea orientalis (strain PCC 8801 / RF-1)</name>
    <name type="common">Cyanothece sp. (strain PCC 8801)</name>
    <dbReference type="NCBI Taxonomy" id="41431"/>
    <lineage>
        <taxon>Bacteria</taxon>
        <taxon>Bacillati</taxon>
        <taxon>Cyanobacteriota</taxon>
        <taxon>Cyanophyceae</taxon>
        <taxon>Oscillatoriophycideae</taxon>
        <taxon>Chroococcales</taxon>
        <taxon>Aphanothecaceae</taxon>
        <taxon>Rippkaea</taxon>
        <taxon>Rippkaea orientalis</taxon>
    </lineage>
</organism>
<evidence type="ECO:0000256" key="3">
    <source>
        <dbReference type="ARBA" id="ARBA00022692"/>
    </source>
</evidence>
<accession>B7JYS8</accession>
<dbReference type="InterPro" id="IPR050250">
    <property type="entry name" value="Macrolide_Exporter_MacB"/>
</dbReference>
<dbReference type="KEGG" id="cyp:PCC8801_1967"/>
<evidence type="ECO:0000313" key="10">
    <source>
        <dbReference type="EMBL" id="ACK66005.1"/>
    </source>
</evidence>
<feature type="transmembrane region" description="Helical" evidence="7">
    <location>
        <begin position="326"/>
        <end position="359"/>
    </location>
</feature>
<dbReference type="Pfam" id="PF02687">
    <property type="entry name" value="FtsX"/>
    <property type="match status" value="1"/>
</dbReference>
<feature type="transmembrane region" description="Helical" evidence="7">
    <location>
        <begin position="21"/>
        <end position="42"/>
    </location>
</feature>
<comment type="subcellular location">
    <subcellularLocation>
        <location evidence="1">Cell membrane</location>
        <topology evidence="1">Multi-pass membrane protein</topology>
    </subcellularLocation>
</comment>
<evidence type="ECO:0000256" key="6">
    <source>
        <dbReference type="ARBA" id="ARBA00038076"/>
    </source>
</evidence>
<reference evidence="11" key="1">
    <citation type="journal article" date="2011" name="MBio">
        <title>Novel metabolic attributes of the genus Cyanothece, comprising a group of unicellular nitrogen-fixing Cyanobacteria.</title>
        <authorList>
            <person name="Bandyopadhyay A."/>
            <person name="Elvitigala T."/>
            <person name="Welsh E."/>
            <person name="Stockel J."/>
            <person name="Liberton M."/>
            <person name="Min H."/>
            <person name="Sherman L.A."/>
            <person name="Pakrasi H.B."/>
        </authorList>
    </citation>
    <scope>NUCLEOTIDE SEQUENCE [LARGE SCALE GENOMIC DNA]</scope>
    <source>
        <strain evidence="11">PCC 8801</strain>
    </source>
</reference>
<dbReference type="GO" id="GO:0022857">
    <property type="term" value="F:transmembrane transporter activity"/>
    <property type="evidence" value="ECO:0007669"/>
    <property type="project" value="TreeGrafter"/>
</dbReference>
<dbReference type="AlphaFoldDB" id="B7JYS8"/>
<dbReference type="HOGENOM" id="CLU_000604_8_0_3"/>
<evidence type="ECO:0000256" key="5">
    <source>
        <dbReference type="ARBA" id="ARBA00023136"/>
    </source>
</evidence>
<name>B7JYS8_RIPO1</name>
<evidence type="ECO:0000256" key="4">
    <source>
        <dbReference type="ARBA" id="ARBA00022989"/>
    </source>
</evidence>
<dbReference type="EMBL" id="CP001287">
    <property type="protein sequence ID" value="ACK66005.1"/>
    <property type="molecule type" value="Genomic_DNA"/>
</dbReference>
<dbReference type="Pfam" id="PF12704">
    <property type="entry name" value="MacB_PCD"/>
    <property type="match status" value="1"/>
</dbReference>
<dbReference type="PANTHER" id="PTHR30572">
    <property type="entry name" value="MEMBRANE COMPONENT OF TRANSPORTER-RELATED"/>
    <property type="match status" value="1"/>
</dbReference>
<dbReference type="InterPro" id="IPR003838">
    <property type="entry name" value="ABC3_permease_C"/>
</dbReference>
<feature type="domain" description="MacB-like periplasmic core" evidence="9">
    <location>
        <begin position="21"/>
        <end position="247"/>
    </location>
</feature>
<comment type="similarity">
    <text evidence="6">Belongs to the ABC-4 integral membrane protein family.</text>
</comment>
<evidence type="ECO:0008006" key="12">
    <source>
        <dbReference type="Google" id="ProtNLM"/>
    </source>
</evidence>
<dbReference type="RefSeq" id="WP_012595276.1">
    <property type="nucleotide sequence ID" value="NC_011726.1"/>
</dbReference>
<keyword evidence="11" id="KW-1185">Reference proteome</keyword>
<keyword evidence="3 7" id="KW-0812">Transmembrane</keyword>
<sequence>MNFLESFKMATAMLAANKLRTSLTMLGIVIGNASVIATIGIGQGTQKLANQQLETLGPNILFVMPGNQQGRRTTLNLPKTLVLEDAKAIASQVPSIKQVAPEINQRQLISYGNQKTNATLSGTTPEFSSVRNFQIATGRFINEIDLKRNKRVAVIGSEVSNTLFKRRSAIGEQIRIKNIGFQVIGVLEPKGSFFGTNQDETVLIPLTTMAYQIVGRTSPYGVQLSVIHIEAKDTDSVRAAKFQIENLLRLRHNITNEDDFGVQTSKQMLSIVGNVTSALTLMLVAIAGISLIVGGIGVMNIMLVSVSERTQEIGLRKALGATQSDILIQFLIEAVIISLSGGIIGILSGVSIMALVGLITPLSPVVSSGAILLSLGISGGVGLGFGVLPARRAAKLDPIVALRST</sequence>
<keyword evidence="2" id="KW-1003">Cell membrane</keyword>
<proteinExistence type="inferred from homology"/>
<dbReference type="InterPro" id="IPR025857">
    <property type="entry name" value="MacB_PCD"/>
</dbReference>
<protein>
    <recommendedName>
        <fullName evidence="12">ABC transporter permease</fullName>
    </recommendedName>
</protein>